<evidence type="ECO:0000313" key="2">
    <source>
        <dbReference type="EMBL" id="CCA26430.1"/>
    </source>
</evidence>
<organism evidence="2">
    <name type="scientific">Albugo laibachii Nc14</name>
    <dbReference type="NCBI Taxonomy" id="890382"/>
    <lineage>
        <taxon>Eukaryota</taxon>
        <taxon>Sar</taxon>
        <taxon>Stramenopiles</taxon>
        <taxon>Oomycota</taxon>
        <taxon>Peronosporomycetes</taxon>
        <taxon>Albuginales</taxon>
        <taxon>Albuginaceae</taxon>
        <taxon>Albugo</taxon>
    </lineage>
</organism>
<protein>
    <submittedName>
        <fullName evidence="2">AlNc14C373G11138 protein</fullName>
    </submittedName>
</protein>
<evidence type="ECO:0000256" key="1">
    <source>
        <dbReference type="SAM" id="SignalP"/>
    </source>
</evidence>
<name>F0WY78_9STRA</name>
<keyword evidence="1" id="KW-0732">Signal</keyword>
<gene>
    <name evidence="2" type="primary">AlNc14C373G11138</name>
    <name evidence="2" type="ORF">ALNC14_125740</name>
</gene>
<sequence>MVKMLPACTSASSTLVLWIWLLLCFVNSQNYKGYTIELFHSGDDSIHTCVDTIKEMDMKRLEFMDVTVNDATIMVRKNLPTEFRYLGKVLPPNCKVISLQPESERVSIN</sequence>
<dbReference type="HOGENOM" id="CLU_2188891_0_0_1"/>
<reference evidence="2" key="1">
    <citation type="journal article" date="2011" name="PLoS Biol.">
        <title>Gene gain and loss during evolution of obligate parasitism in the white rust pathogen of Arabidopsis thaliana.</title>
        <authorList>
            <person name="Kemen E."/>
            <person name="Gardiner A."/>
            <person name="Schultz-Larsen T."/>
            <person name="Kemen A.C."/>
            <person name="Balmuth A.L."/>
            <person name="Robert-Seilaniantz A."/>
            <person name="Bailey K."/>
            <person name="Holub E."/>
            <person name="Studholme D.J."/>
            <person name="Maclean D."/>
            <person name="Jones J.D."/>
        </authorList>
    </citation>
    <scope>NUCLEOTIDE SEQUENCE</scope>
</reference>
<feature type="chain" id="PRO_5003260016" evidence="1">
    <location>
        <begin position="29"/>
        <end position="109"/>
    </location>
</feature>
<reference evidence="2" key="2">
    <citation type="submission" date="2011-02" db="EMBL/GenBank/DDBJ databases">
        <authorList>
            <person name="MacLean D."/>
        </authorList>
    </citation>
    <scope>NUCLEOTIDE SEQUENCE</scope>
</reference>
<proteinExistence type="predicted"/>
<accession>F0WY78</accession>
<dbReference type="AlphaFoldDB" id="F0WY78"/>
<dbReference type="EMBL" id="FR824417">
    <property type="protein sequence ID" value="CCA26430.1"/>
    <property type="molecule type" value="Genomic_DNA"/>
</dbReference>
<feature type="signal peptide" evidence="1">
    <location>
        <begin position="1"/>
        <end position="28"/>
    </location>
</feature>